<sequence length="104" mass="11578">MKFGYVVNDMDLAMQLKAVRDFGCDEVVSDNLAALIARLSSGDKLVVWRIDKLASSAADLERLFDAVHRSGASIELLYEKLNSNADYKEVLSQLIAVMKNIEKL</sequence>
<feature type="domain" description="Resolvase/invertase-type recombinase catalytic" evidence="1">
    <location>
        <begin position="30"/>
        <end position="103"/>
    </location>
</feature>
<dbReference type="RefSeq" id="WP_154813883.1">
    <property type="nucleotide sequence ID" value="NZ_SISP01000032.1"/>
</dbReference>
<gene>
    <name evidence="2" type="ORF">EYB64_16230</name>
</gene>
<accession>A0A7Z7VM42</accession>
<dbReference type="InterPro" id="IPR036162">
    <property type="entry name" value="Resolvase-like_N_sf"/>
</dbReference>
<protein>
    <recommendedName>
        <fullName evidence="1">Resolvase/invertase-type recombinase catalytic domain-containing protein</fullName>
    </recommendedName>
</protein>
<dbReference type="InterPro" id="IPR006119">
    <property type="entry name" value="Resolv_N"/>
</dbReference>
<name>A0A7Z7VM42_VIBCL</name>
<dbReference type="EMBL" id="SISP01000032">
    <property type="protein sequence ID" value="TBM39786.1"/>
    <property type="molecule type" value="Genomic_DNA"/>
</dbReference>
<dbReference type="GO" id="GO:0000150">
    <property type="term" value="F:DNA strand exchange activity"/>
    <property type="evidence" value="ECO:0007669"/>
    <property type="project" value="InterPro"/>
</dbReference>
<comment type="caution">
    <text evidence="2">The sequence shown here is derived from an EMBL/GenBank/DDBJ whole genome shotgun (WGS) entry which is preliminary data.</text>
</comment>
<evidence type="ECO:0000259" key="1">
    <source>
        <dbReference type="Pfam" id="PF00239"/>
    </source>
</evidence>
<proteinExistence type="predicted"/>
<dbReference type="Pfam" id="PF00239">
    <property type="entry name" value="Resolvase"/>
    <property type="match status" value="1"/>
</dbReference>
<evidence type="ECO:0000313" key="3">
    <source>
        <dbReference type="Proteomes" id="UP000294145"/>
    </source>
</evidence>
<dbReference type="SUPFAM" id="SSF53041">
    <property type="entry name" value="Resolvase-like"/>
    <property type="match status" value="1"/>
</dbReference>
<dbReference type="GO" id="GO:0003677">
    <property type="term" value="F:DNA binding"/>
    <property type="evidence" value="ECO:0007669"/>
    <property type="project" value="InterPro"/>
</dbReference>
<dbReference type="Proteomes" id="UP000294145">
    <property type="component" value="Unassembled WGS sequence"/>
</dbReference>
<organism evidence="2 3">
    <name type="scientific">Vibrio cholerae</name>
    <dbReference type="NCBI Taxonomy" id="666"/>
    <lineage>
        <taxon>Bacteria</taxon>
        <taxon>Pseudomonadati</taxon>
        <taxon>Pseudomonadota</taxon>
        <taxon>Gammaproteobacteria</taxon>
        <taxon>Vibrionales</taxon>
        <taxon>Vibrionaceae</taxon>
        <taxon>Vibrio</taxon>
    </lineage>
</organism>
<dbReference type="Gene3D" id="3.40.50.1390">
    <property type="entry name" value="Resolvase, N-terminal catalytic domain"/>
    <property type="match status" value="1"/>
</dbReference>
<evidence type="ECO:0000313" key="2">
    <source>
        <dbReference type="EMBL" id="TBM39786.1"/>
    </source>
</evidence>
<dbReference type="AlphaFoldDB" id="A0A7Z7VM42"/>
<reference evidence="2 3" key="1">
    <citation type="submission" date="2019-02" db="EMBL/GenBank/DDBJ databases">
        <title>Genomic plasticity associated with the antimicrobial resistance in Vibrio cholerae.</title>
        <authorList>
            <person name="Verma J."/>
            <person name="Bag S."/>
            <person name="Saha B."/>
            <person name="Kumar P."/>
            <person name="Ghosh T.S."/>
            <person name="Dayal M."/>
            <person name="Senapati T."/>
            <person name="Mehra S."/>
            <person name="Dey P."/>
            <person name="Desigamani A."/>
            <person name="Kumar D."/>
            <person name="Rana P."/>
            <person name="Kumar B."/>
            <person name="Maiti T.K."/>
            <person name="Sharma N.C."/>
            <person name="Bhadra R.K."/>
            <person name="Mutreja A."/>
            <person name="Nair G.B."/>
            <person name="Ramamurthy T."/>
            <person name="Das B."/>
        </authorList>
    </citation>
    <scope>NUCLEOTIDE SEQUENCE [LARGE SCALE GENOMIC DNA]</scope>
    <source>
        <strain evidence="2 3">IDH06781</strain>
    </source>
</reference>